<dbReference type="GO" id="GO:0004803">
    <property type="term" value="F:transposase activity"/>
    <property type="evidence" value="ECO:0007669"/>
    <property type="project" value="InterPro"/>
</dbReference>
<organism evidence="2 3">
    <name type="scientific">Glaesserella parasuis ZJ0906</name>
    <dbReference type="NCBI Taxonomy" id="1322346"/>
    <lineage>
        <taxon>Bacteria</taxon>
        <taxon>Pseudomonadati</taxon>
        <taxon>Pseudomonadota</taxon>
        <taxon>Gammaproteobacteria</taxon>
        <taxon>Pasteurellales</taxon>
        <taxon>Pasteurellaceae</taxon>
        <taxon>Glaesserella</taxon>
    </lineage>
</organism>
<dbReference type="Proteomes" id="UP000014672">
    <property type="component" value="Chromosome"/>
</dbReference>
<gene>
    <name evidence="2" type="ORF">K756_01660</name>
</gene>
<name>A0A806J7U5_GLAPU</name>
<proteinExistence type="predicted"/>
<evidence type="ECO:0000313" key="2">
    <source>
        <dbReference type="EMBL" id="AGO15598.1"/>
    </source>
</evidence>
<dbReference type="EMBL" id="CP005384">
    <property type="protein sequence ID" value="AGO15598.1"/>
    <property type="molecule type" value="Genomic_DNA"/>
</dbReference>
<protein>
    <submittedName>
        <fullName evidence="2">Transposase, IS4 family protein</fullName>
    </submittedName>
</protein>
<dbReference type="GO" id="GO:0003677">
    <property type="term" value="F:DNA binding"/>
    <property type="evidence" value="ECO:0007669"/>
    <property type="project" value="InterPro"/>
</dbReference>
<evidence type="ECO:0000259" key="1">
    <source>
        <dbReference type="Pfam" id="PF01609"/>
    </source>
</evidence>
<evidence type="ECO:0000313" key="3">
    <source>
        <dbReference type="Proteomes" id="UP000014672"/>
    </source>
</evidence>
<sequence>MAGNSTKIHLAVDSCGNPIDFVLTGGEVHNSKAVPELVELLPDSETIVADRGYDCEALRALILTTTKAVPVIPRRRNSKMGNEDIDWCLYRYRHLVENAFAFLKQYRAIATRYDKLARNYAASLAMICCIRWGKLLFG</sequence>
<dbReference type="InterPro" id="IPR002559">
    <property type="entry name" value="Transposase_11"/>
</dbReference>
<dbReference type="PANTHER" id="PTHR30007:SF1">
    <property type="entry name" value="BLR1914 PROTEIN"/>
    <property type="match status" value="1"/>
</dbReference>
<accession>A0A806J7U5</accession>
<dbReference type="KEGG" id="hpaz:K756_01660"/>
<dbReference type="GO" id="GO:0006313">
    <property type="term" value="P:DNA transposition"/>
    <property type="evidence" value="ECO:0007669"/>
    <property type="project" value="InterPro"/>
</dbReference>
<feature type="domain" description="Transposase IS4-like" evidence="1">
    <location>
        <begin position="6"/>
        <end position="130"/>
    </location>
</feature>
<dbReference type="PANTHER" id="PTHR30007">
    <property type="entry name" value="PHP DOMAIN PROTEIN"/>
    <property type="match status" value="1"/>
</dbReference>
<dbReference type="Pfam" id="PF01609">
    <property type="entry name" value="DDE_Tnp_1"/>
    <property type="match status" value="1"/>
</dbReference>
<dbReference type="AlphaFoldDB" id="A0A806J7U5"/>
<reference evidence="2 3" key="1">
    <citation type="journal article" date="2013" name="PLoS ONE">
        <title>Complete Genome Analysis of a Haemophilus parasuis Serovar 12 Strain from China.</title>
        <authorList>
            <person name="Li Y."/>
            <person name="Kwok A.H."/>
            <person name="Jiang J."/>
            <person name="Zou Y."/>
            <person name="Zheng F."/>
            <person name="Chen P."/>
            <person name="Hou C."/>
            <person name="Leung F.C."/>
            <person name="Jiang P."/>
        </authorList>
    </citation>
    <scope>NUCLEOTIDE SEQUENCE [LARGE SCALE GENOMIC DNA]</scope>
    <source>
        <strain evidence="2 3">ZJ0906</strain>
    </source>
</reference>
<dbReference type="NCBIfam" id="NF033580">
    <property type="entry name" value="transpos_IS5_3"/>
    <property type="match status" value="1"/>
</dbReference>